<feature type="region of interest" description="Disordered" evidence="1">
    <location>
        <begin position="20"/>
        <end position="72"/>
    </location>
</feature>
<sequence>MIGRRTAATAALGLATLSGCTADVGEDPATAPTETVTVTASPTPAPADPTPMPTPSREAPPTPVPTTGRSDPKLVIMTVTGGFAGVHQTVILRTDGTVHTSAEGEPRVRRTTKAQFTELRTLLGNPALAEVPGLTMDMGARDTFQYTLRIDGRTVITDRSVAEPALDRLIDALADWLPK</sequence>
<dbReference type="AlphaFoldDB" id="A0A7X1M738"/>
<dbReference type="Proteomes" id="UP000584670">
    <property type="component" value="Unassembled WGS sequence"/>
</dbReference>
<reference evidence="3 4" key="1">
    <citation type="submission" date="2020-08" db="EMBL/GenBank/DDBJ databases">
        <title>Streptomyces sp. PSKA01 genome sequencing and assembly.</title>
        <authorList>
            <person name="Mandal S."/>
            <person name="Maiti P.K."/>
            <person name="Das P."/>
        </authorList>
    </citation>
    <scope>NUCLEOTIDE SEQUENCE [LARGE SCALE GENOMIC DNA]</scope>
    <source>
        <strain evidence="3 4">PSKA01</strain>
    </source>
</reference>
<dbReference type="EMBL" id="JACMSF010000001">
    <property type="protein sequence ID" value="MBC2900246.1"/>
    <property type="molecule type" value="Genomic_DNA"/>
</dbReference>
<proteinExistence type="predicted"/>
<dbReference type="PROSITE" id="PS51257">
    <property type="entry name" value="PROKAR_LIPOPROTEIN"/>
    <property type="match status" value="1"/>
</dbReference>
<feature type="signal peptide" evidence="2">
    <location>
        <begin position="1"/>
        <end position="22"/>
    </location>
</feature>
<dbReference type="RefSeq" id="WP_186280034.1">
    <property type="nucleotide sequence ID" value="NZ_JACMSF010000001.1"/>
</dbReference>
<name>A0A7X1M738_9ACTN</name>
<evidence type="ECO:0000313" key="4">
    <source>
        <dbReference type="Proteomes" id="UP000584670"/>
    </source>
</evidence>
<accession>A0A7X1M738</accession>
<comment type="caution">
    <text evidence="3">The sequence shown here is derived from an EMBL/GenBank/DDBJ whole genome shotgun (WGS) entry which is preliminary data.</text>
</comment>
<evidence type="ECO:0000313" key="3">
    <source>
        <dbReference type="EMBL" id="MBC2900246.1"/>
    </source>
</evidence>
<keyword evidence="4" id="KW-1185">Reference proteome</keyword>
<protein>
    <recommendedName>
        <fullName evidence="5">Lipoprotein</fullName>
    </recommendedName>
</protein>
<feature type="compositionally biased region" description="Pro residues" evidence="1">
    <location>
        <begin position="43"/>
        <end position="64"/>
    </location>
</feature>
<evidence type="ECO:0008006" key="5">
    <source>
        <dbReference type="Google" id="ProtNLM"/>
    </source>
</evidence>
<keyword evidence="2" id="KW-0732">Signal</keyword>
<evidence type="ECO:0000256" key="1">
    <source>
        <dbReference type="SAM" id="MobiDB-lite"/>
    </source>
</evidence>
<evidence type="ECO:0000256" key="2">
    <source>
        <dbReference type="SAM" id="SignalP"/>
    </source>
</evidence>
<feature type="chain" id="PRO_5031368969" description="Lipoprotein" evidence="2">
    <location>
        <begin position="23"/>
        <end position="179"/>
    </location>
</feature>
<feature type="compositionally biased region" description="Low complexity" evidence="1">
    <location>
        <begin position="27"/>
        <end position="42"/>
    </location>
</feature>
<gene>
    <name evidence="3" type="ORF">H4N64_01220</name>
</gene>
<organism evidence="3 4">
    <name type="scientific">Streptomyces cupreus</name>
    <dbReference type="NCBI Taxonomy" id="2759956"/>
    <lineage>
        <taxon>Bacteria</taxon>
        <taxon>Bacillati</taxon>
        <taxon>Actinomycetota</taxon>
        <taxon>Actinomycetes</taxon>
        <taxon>Kitasatosporales</taxon>
        <taxon>Streptomycetaceae</taxon>
        <taxon>Streptomyces</taxon>
    </lineage>
</organism>